<feature type="domain" description="LarA-like N-terminal" evidence="1">
    <location>
        <begin position="26"/>
        <end position="181"/>
    </location>
</feature>
<name>A0AAW4U1L9_9FIRM</name>
<dbReference type="InterPro" id="IPR048068">
    <property type="entry name" value="LarA-like"/>
</dbReference>
<protein>
    <submittedName>
        <fullName evidence="2">Lactate racemase domain-containing protein</fullName>
    </submittedName>
</protein>
<dbReference type="Pfam" id="PF09861">
    <property type="entry name" value="Lar_N"/>
    <property type="match status" value="1"/>
</dbReference>
<dbReference type="InterPro" id="IPR018657">
    <property type="entry name" value="LarA-like_N"/>
</dbReference>
<dbReference type="Proteomes" id="UP001198190">
    <property type="component" value="Unassembled WGS sequence"/>
</dbReference>
<dbReference type="EMBL" id="JAJCGD010000001">
    <property type="protein sequence ID" value="MCB6827142.1"/>
    <property type="molecule type" value="Genomic_DNA"/>
</dbReference>
<dbReference type="PANTHER" id="PTHR33171">
    <property type="entry name" value="LAR_N DOMAIN-CONTAINING PROTEIN"/>
    <property type="match status" value="1"/>
</dbReference>
<gene>
    <name evidence="2" type="ORF">LIY65_00415</name>
</gene>
<comment type="caution">
    <text evidence="2">The sequence shown here is derived from an EMBL/GenBank/DDBJ whole genome shotgun (WGS) entry which is preliminary data.</text>
</comment>
<dbReference type="AlphaFoldDB" id="A0AAW4U1L9"/>
<proteinExistence type="predicted"/>
<dbReference type="GO" id="GO:0050043">
    <property type="term" value="F:lactate racemase activity"/>
    <property type="evidence" value="ECO:0007669"/>
    <property type="project" value="InterPro"/>
</dbReference>
<evidence type="ECO:0000313" key="2">
    <source>
        <dbReference type="EMBL" id="MCB6827142.1"/>
    </source>
</evidence>
<evidence type="ECO:0000259" key="1">
    <source>
        <dbReference type="Pfam" id="PF09861"/>
    </source>
</evidence>
<reference evidence="2" key="1">
    <citation type="submission" date="2021-10" db="EMBL/GenBank/DDBJ databases">
        <title>Collection of gut derived symbiotic bacterial strains cultured from healthy donors.</title>
        <authorList>
            <person name="Lin H."/>
            <person name="Littmann E."/>
            <person name="Claire K."/>
            <person name="Pamer E."/>
        </authorList>
    </citation>
    <scope>NUCLEOTIDE SEQUENCE</scope>
    <source>
        <strain evidence="2">MSK.7.16</strain>
    </source>
</reference>
<dbReference type="RefSeq" id="WP_008538930.1">
    <property type="nucleotide sequence ID" value="NZ_CAUBDY010000002.1"/>
</dbReference>
<dbReference type="Gene3D" id="3.40.50.11440">
    <property type="match status" value="1"/>
</dbReference>
<dbReference type="GeneID" id="62777728"/>
<sequence length="420" mass="47755">MNEIYLSSTKNLSNYDIETAIDKLLQQYDNLRKILIIPPDFTRCFSKAGDITQIIYKKLSTNVKIDIMPALGTHAMINDEERIKMYGDIPKANFLHHKWQSDTIKIGEVPKDFVAKISNNLFNDTIDVEVNKYFWEDDYDLILSIGQVVPHEVVGMANYSKNIFVGIGGRQMINKSHMLGAICGIEKALGNDHAPARQVFDYAQKHYLKNKPLVYILTVTTTNKDDTINLNGLYIGTSRQAYEQAVQLSQKLNITYLNKPAKKVVAYLNPMELKTTWVGNKGIYRSRMAIADGGELLLLAPGIHSFGENAEVDEVIRKYGYIGRTKILKLYNENKFPNQLMVPAHLIHGSSDDRFSITYAVNPKLISKTEIESVGFNYMNIDDAIKRYNPDKLSDGWQIMPDGEEIYFIKNPATGLWRLP</sequence>
<dbReference type="PANTHER" id="PTHR33171:SF17">
    <property type="entry name" value="LARA-LIKE N-TERMINAL DOMAIN-CONTAINING PROTEIN"/>
    <property type="match status" value="1"/>
</dbReference>
<accession>A0AAW4U1L9</accession>
<evidence type="ECO:0000313" key="3">
    <source>
        <dbReference type="Proteomes" id="UP001198190"/>
    </source>
</evidence>
<dbReference type="InterPro" id="IPR043166">
    <property type="entry name" value="LarA-like_C"/>
</dbReference>
<organism evidence="2 3">
    <name type="scientific">Megamonas funiformis</name>
    <dbReference type="NCBI Taxonomy" id="437897"/>
    <lineage>
        <taxon>Bacteria</taxon>
        <taxon>Bacillati</taxon>
        <taxon>Bacillota</taxon>
        <taxon>Negativicutes</taxon>
        <taxon>Selenomonadales</taxon>
        <taxon>Selenomonadaceae</taxon>
        <taxon>Megamonas</taxon>
    </lineage>
</organism>
<dbReference type="Gene3D" id="3.90.226.30">
    <property type="match status" value="1"/>
</dbReference>